<reference evidence="1 2" key="1">
    <citation type="journal article" date="2021" name="BMC Genomics">
        <title>Datura genome reveals duplications of psychoactive alkaloid biosynthetic genes and high mutation rate following tissue culture.</title>
        <authorList>
            <person name="Rajewski A."/>
            <person name="Carter-House D."/>
            <person name="Stajich J."/>
            <person name="Litt A."/>
        </authorList>
    </citation>
    <scope>NUCLEOTIDE SEQUENCE [LARGE SCALE GENOMIC DNA]</scope>
    <source>
        <strain evidence="1">AR-01</strain>
    </source>
</reference>
<dbReference type="EMBL" id="JACEIK010004084">
    <property type="protein sequence ID" value="MCD9644128.1"/>
    <property type="molecule type" value="Genomic_DNA"/>
</dbReference>
<evidence type="ECO:0000313" key="2">
    <source>
        <dbReference type="Proteomes" id="UP000823775"/>
    </source>
</evidence>
<name>A0ABS8VAA0_DATST</name>
<proteinExistence type="predicted"/>
<gene>
    <name evidence="1" type="ORF">HAX54_032112</name>
</gene>
<evidence type="ECO:0000313" key="1">
    <source>
        <dbReference type="EMBL" id="MCD9644128.1"/>
    </source>
</evidence>
<comment type="caution">
    <text evidence="1">The sequence shown here is derived from an EMBL/GenBank/DDBJ whole genome shotgun (WGS) entry which is preliminary data.</text>
</comment>
<organism evidence="1 2">
    <name type="scientific">Datura stramonium</name>
    <name type="common">Jimsonweed</name>
    <name type="synonym">Common thornapple</name>
    <dbReference type="NCBI Taxonomy" id="4076"/>
    <lineage>
        <taxon>Eukaryota</taxon>
        <taxon>Viridiplantae</taxon>
        <taxon>Streptophyta</taxon>
        <taxon>Embryophyta</taxon>
        <taxon>Tracheophyta</taxon>
        <taxon>Spermatophyta</taxon>
        <taxon>Magnoliopsida</taxon>
        <taxon>eudicotyledons</taxon>
        <taxon>Gunneridae</taxon>
        <taxon>Pentapetalae</taxon>
        <taxon>asterids</taxon>
        <taxon>lamiids</taxon>
        <taxon>Solanales</taxon>
        <taxon>Solanaceae</taxon>
        <taxon>Solanoideae</taxon>
        <taxon>Datureae</taxon>
        <taxon>Datura</taxon>
    </lineage>
</organism>
<accession>A0ABS8VAA0</accession>
<keyword evidence="2" id="KW-1185">Reference proteome</keyword>
<dbReference type="Proteomes" id="UP000823775">
    <property type="component" value="Unassembled WGS sequence"/>
</dbReference>
<protein>
    <submittedName>
        <fullName evidence="1">Uncharacterized protein</fullName>
    </submittedName>
</protein>
<sequence length="292" mass="32757">MPRIYHQIGMRDWGPFTIPIDPYFPKLVWEFYASYRTRQQLKKQEGHTKVFPCLTSVGCKGRRLIPSWNTSEVPIVVAILLACIMEHVHINVGEIIVDQFRRKDKQQAIALPFPTLGMTPPSPLASSHIATVPANADESQNSPPPDLLNIAQRAKMHENQLEVATLTAPTNQPTPCGPEVVPPQVEAPRSPPDDWWVGYHSDADIISDEKDYHNTAPPPPMHSMYDVNPSWAMGGVATTSYHELQTFSDRRVTPGPGLPVTLLPDPMQPTAEDTTSWVFDVVTYTWKPRPNR</sequence>